<evidence type="ECO:0000256" key="1">
    <source>
        <dbReference type="SAM" id="MobiDB-lite"/>
    </source>
</evidence>
<sequence length="259" mass="27921">HKVLQGQEIFPLKPPFVGGQGDIQAEGNGGFNPFERVYVSNSGNRWSPQLHGYKSLVQQQSKPPLQVSSPSSVLMFQQATTQLPCHQSVYGANDRDIVEGAYCSGTRDCPGSSGKCSMLSYPPHHTANNLEGAYADFSRMHGETETQYCAPALSSKADQSEGQGSPPIGGNSCRLFGFSLTETAHGNRVDGYTSPTHSLTEPIIESSPPSVPQRMGKAMGPSCTKVHEQGKCGKRGSVFQNLTEGLLLEPELRSIWMGF</sequence>
<name>A0A1D1YI52_9ARAE</name>
<protein>
    <submittedName>
        <fullName evidence="2">Auxin response factor 2</fullName>
    </submittedName>
</protein>
<dbReference type="EMBL" id="GDJX01013617">
    <property type="protein sequence ID" value="JAT54319.1"/>
    <property type="molecule type" value="Transcribed_RNA"/>
</dbReference>
<dbReference type="AlphaFoldDB" id="A0A1D1YI52"/>
<evidence type="ECO:0000313" key="2">
    <source>
        <dbReference type="EMBL" id="JAT54319.1"/>
    </source>
</evidence>
<gene>
    <name evidence="2" type="primary">ARF2_2</name>
    <name evidence="2" type="ORF">g.25789</name>
</gene>
<organism evidence="2">
    <name type="scientific">Anthurium amnicola</name>
    <dbReference type="NCBI Taxonomy" id="1678845"/>
    <lineage>
        <taxon>Eukaryota</taxon>
        <taxon>Viridiplantae</taxon>
        <taxon>Streptophyta</taxon>
        <taxon>Embryophyta</taxon>
        <taxon>Tracheophyta</taxon>
        <taxon>Spermatophyta</taxon>
        <taxon>Magnoliopsida</taxon>
        <taxon>Liliopsida</taxon>
        <taxon>Araceae</taxon>
        <taxon>Pothoideae</taxon>
        <taxon>Potheae</taxon>
        <taxon>Anthurium</taxon>
    </lineage>
</organism>
<proteinExistence type="predicted"/>
<reference evidence="2" key="1">
    <citation type="submission" date="2015-07" db="EMBL/GenBank/DDBJ databases">
        <title>Transcriptome Assembly of Anthurium amnicola.</title>
        <authorList>
            <person name="Suzuki J."/>
        </authorList>
    </citation>
    <scope>NUCLEOTIDE SEQUENCE</scope>
</reference>
<feature type="region of interest" description="Disordered" evidence="1">
    <location>
        <begin position="187"/>
        <end position="223"/>
    </location>
</feature>
<feature type="non-terminal residue" evidence="2">
    <location>
        <position position="1"/>
    </location>
</feature>
<accession>A0A1D1YI52</accession>